<protein>
    <submittedName>
        <fullName evidence="1">Uncharacterized protein</fullName>
    </submittedName>
</protein>
<name>Q0RWZ0_RHOJR</name>
<dbReference type="HOGENOM" id="CLU_1925947_0_0_11"/>
<dbReference type="AlphaFoldDB" id="Q0RWZ0"/>
<evidence type="ECO:0000313" key="1">
    <source>
        <dbReference type="EMBL" id="ABH00196.1"/>
    </source>
</evidence>
<dbReference type="PATRIC" id="fig|101510.16.peg.8427"/>
<accession>Q0RWZ0</accession>
<proteinExistence type="predicted"/>
<dbReference type="EMBL" id="CP000433">
    <property type="protein sequence ID" value="ABH00196.1"/>
    <property type="molecule type" value="Genomic_DNA"/>
</dbReference>
<dbReference type="Proteomes" id="UP000008710">
    <property type="component" value="Plasmid pRHL2"/>
</dbReference>
<reference evidence="2" key="1">
    <citation type="journal article" date="2006" name="Proc. Natl. Acad. Sci. U.S.A.">
        <title>The complete genome of Rhodococcus sp. RHA1 provides insights into a catabolic powerhouse.</title>
        <authorList>
            <person name="McLeod M.P."/>
            <person name="Warren R.L."/>
            <person name="Hsiao W.W.L."/>
            <person name="Araki N."/>
            <person name="Myhre M."/>
            <person name="Fernandes C."/>
            <person name="Miyazawa D."/>
            <person name="Wong W."/>
            <person name="Lillquist A.L."/>
            <person name="Wang D."/>
            <person name="Dosanjh M."/>
            <person name="Hara H."/>
            <person name="Petrescu A."/>
            <person name="Morin R.D."/>
            <person name="Yang G."/>
            <person name="Stott J.M."/>
            <person name="Schein J.E."/>
            <person name="Shin H."/>
            <person name="Smailus D."/>
            <person name="Siddiqui A.S."/>
            <person name="Marra M.A."/>
            <person name="Jones S.J.M."/>
            <person name="Holt R."/>
            <person name="Brinkman F.S.L."/>
            <person name="Miyauchi K."/>
            <person name="Fukuda M."/>
            <person name="Davies J.E."/>
            <person name="Mohn W.W."/>
            <person name="Eltis L.D."/>
        </authorList>
    </citation>
    <scope>NUCLEOTIDE SEQUENCE [LARGE SCALE GENOMIC DNA]</scope>
    <source>
        <strain evidence="2">RHA1</strain>
    </source>
</reference>
<evidence type="ECO:0000313" key="2">
    <source>
        <dbReference type="Proteomes" id="UP000008710"/>
    </source>
</evidence>
<gene>
    <name evidence="1" type="ordered locus">RHA1_ro10003</name>
</gene>
<sequence length="131" mass="14068">MMEPIRISSAVDAAALAVSLAGHLPTSEVVVAPLDEKAFGTVLLAQLPEVVSEADREEWVEVARERVGDIEALLVVVFGSPAHAELVVQALREAAPDRTFHTSSPTSRARLGGFIRCRGSGNPATWRRIRS</sequence>
<organism evidence="1 2">
    <name type="scientific">Rhodococcus jostii (strain RHA1)</name>
    <dbReference type="NCBI Taxonomy" id="101510"/>
    <lineage>
        <taxon>Bacteria</taxon>
        <taxon>Bacillati</taxon>
        <taxon>Actinomycetota</taxon>
        <taxon>Actinomycetes</taxon>
        <taxon>Mycobacteriales</taxon>
        <taxon>Nocardiaceae</taxon>
        <taxon>Rhodococcus</taxon>
    </lineage>
</organism>
<keyword evidence="1" id="KW-0614">Plasmid</keyword>
<dbReference type="KEGG" id="rha:RHA1_ro10003"/>
<geneLocation type="plasmid" evidence="1 2">
    <name>pRHL2</name>
</geneLocation>